<dbReference type="EMBL" id="CAJVPV010025375">
    <property type="protein sequence ID" value="CAG8728763.1"/>
    <property type="molecule type" value="Genomic_DNA"/>
</dbReference>
<sequence>MSIEDGKQYIQPKIANPAPLGLSAFAMTTFILSISNVGTPNVTAPNIVIGLALFYGGFVQILA</sequence>
<name>A0A9N9IBJ4_9GLOM</name>
<keyword evidence="5 6" id="KW-0472">Membrane</keyword>
<dbReference type="GO" id="GO:0015123">
    <property type="term" value="F:acetate transmembrane transporter activity"/>
    <property type="evidence" value="ECO:0007669"/>
    <property type="project" value="TreeGrafter"/>
</dbReference>
<gene>
    <name evidence="7" type="ORF">AMORRO_LOCUS13854</name>
</gene>
<comment type="caution">
    <text evidence="7">The sequence shown here is derived from an EMBL/GenBank/DDBJ whole genome shotgun (WGS) entry which is preliminary data.</text>
</comment>
<keyword evidence="4 6" id="KW-1133">Transmembrane helix</keyword>
<evidence type="ECO:0000256" key="1">
    <source>
        <dbReference type="ARBA" id="ARBA00004141"/>
    </source>
</evidence>
<dbReference type="InterPro" id="IPR000791">
    <property type="entry name" value="Gpr1/Fun34/SatP-like"/>
</dbReference>
<dbReference type="Proteomes" id="UP000789342">
    <property type="component" value="Unassembled WGS sequence"/>
</dbReference>
<accession>A0A9N9IBJ4</accession>
<keyword evidence="8" id="KW-1185">Reference proteome</keyword>
<evidence type="ECO:0000256" key="5">
    <source>
        <dbReference type="ARBA" id="ARBA00023136"/>
    </source>
</evidence>
<evidence type="ECO:0000256" key="2">
    <source>
        <dbReference type="ARBA" id="ARBA00005587"/>
    </source>
</evidence>
<dbReference type="OrthoDB" id="3648309at2759"/>
<comment type="subcellular location">
    <subcellularLocation>
        <location evidence="1">Membrane</location>
        <topology evidence="1">Multi-pass membrane protein</topology>
    </subcellularLocation>
</comment>
<feature type="transmembrane region" description="Helical" evidence="6">
    <location>
        <begin position="20"/>
        <end position="38"/>
    </location>
</feature>
<evidence type="ECO:0000256" key="6">
    <source>
        <dbReference type="SAM" id="Phobius"/>
    </source>
</evidence>
<dbReference type="GO" id="GO:0005886">
    <property type="term" value="C:plasma membrane"/>
    <property type="evidence" value="ECO:0007669"/>
    <property type="project" value="TreeGrafter"/>
</dbReference>
<proteinExistence type="inferred from homology"/>
<feature type="transmembrane region" description="Helical" evidence="6">
    <location>
        <begin position="44"/>
        <end position="62"/>
    </location>
</feature>
<dbReference type="InterPro" id="IPR051633">
    <property type="entry name" value="AceTr"/>
</dbReference>
<reference evidence="7" key="1">
    <citation type="submission" date="2021-06" db="EMBL/GenBank/DDBJ databases">
        <authorList>
            <person name="Kallberg Y."/>
            <person name="Tangrot J."/>
            <person name="Rosling A."/>
        </authorList>
    </citation>
    <scope>NUCLEOTIDE SEQUENCE</scope>
    <source>
        <strain evidence="7">CL551</strain>
    </source>
</reference>
<dbReference type="AlphaFoldDB" id="A0A9N9IBJ4"/>
<comment type="similarity">
    <text evidence="2">Belongs to the acetate uptake transporter (AceTr) (TC 2.A.96) family.</text>
</comment>
<dbReference type="PROSITE" id="PS01114">
    <property type="entry name" value="GPR1_FUN34_YAAH"/>
    <property type="match status" value="1"/>
</dbReference>
<evidence type="ECO:0000256" key="3">
    <source>
        <dbReference type="ARBA" id="ARBA00022692"/>
    </source>
</evidence>
<evidence type="ECO:0000313" key="7">
    <source>
        <dbReference type="EMBL" id="CAG8728763.1"/>
    </source>
</evidence>
<feature type="non-terminal residue" evidence="7">
    <location>
        <position position="63"/>
    </location>
</feature>
<dbReference type="InterPro" id="IPR047622">
    <property type="entry name" value="GPR1_FUN34_YAAH"/>
</dbReference>
<keyword evidence="3 6" id="KW-0812">Transmembrane</keyword>
<dbReference type="PANTHER" id="PTHR31123">
    <property type="entry name" value="ACCUMULATION OF DYADS PROTEIN 2-RELATED"/>
    <property type="match status" value="1"/>
</dbReference>
<protein>
    <submittedName>
        <fullName evidence="7">9930_t:CDS:1</fullName>
    </submittedName>
</protein>
<organism evidence="7 8">
    <name type="scientific">Acaulospora morrowiae</name>
    <dbReference type="NCBI Taxonomy" id="94023"/>
    <lineage>
        <taxon>Eukaryota</taxon>
        <taxon>Fungi</taxon>
        <taxon>Fungi incertae sedis</taxon>
        <taxon>Mucoromycota</taxon>
        <taxon>Glomeromycotina</taxon>
        <taxon>Glomeromycetes</taxon>
        <taxon>Diversisporales</taxon>
        <taxon>Acaulosporaceae</taxon>
        <taxon>Acaulospora</taxon>
    </lineage>
</organism>
<dbReference type="Pfam" id="PF01184">
    <property type="entry name" value="Gpr1_Fun34_YaaH"/>
    <property type="match status" value="1"/>
</dbReference>
<evidence type="ECO:0000313" key="8">
    <source>
        <dbReference type="Proteomes" id="UP000789342"/>
    </source>
</evidence>
<evidence type="ECO:0000256" key="4">
    <source>
        <dbReference type="ARBA" id="ARBA00022989"/>
    </source>
</evidence>
<dbReference type="PANTHER" id="PTHR31123:SF1">
    <property type="entry name" value="ACCUMULATION OF DYADS PROTEIN 2-RELATED"/>
    <property type="match status" value="1"/>
</dbReference>